<keyword evidence="11" id="KW-1185">Reference proteome</keyword>
<accession>W6M9Y8</accession>
<sequence length="346" mass="38934">MDAADLDLLNGFQRDFPLTPEPFRIIAGQLGRSETEVLAALRRWQEDGKISRVGAVFATRKLGVSTLAALAVPPTQLEAVARRVNDYPEVNHNYQRDHDFNLWFVLTAVSSARLQEILSDIEEQTGLPLLDLPLLEAFHIDLAFDLRHGGGHKRSISPTAATDRLPTLELSALDRSLLTALQPGLPLLSRPYQALADAVGLSERRVIDTLRGWLEHGLVKRLGVIVRHRELGYRANAMVVWDIPDTGVSTVGRLLAAESGVNLCYRRPRRLPDWPYNLFCMMHGRERDEVLARIDTLCAEHRLQNYPHAALFSSRCFRQRGAWYLPAVTLPNQTENRRAARFEAVA</sequence>
<organism evidence="10 11">
    <name type="scientific">Candidatus Competibacter denitrificans Run_A_D11</name>
    <dbReference type="NCBI Taxonomy" id="1400863"/>
    <lineage>
        <taxon>Bacteria</taxon>
        <taxon>Pseudomonadati</taxon>
        <taxon>Pseudomonadota</taxon>
        <taxon>Gammaproteobacteria</taxon>
        <taxon>Candidatus Competibacteraceae</taxon>
        <taxon>Candidatus Competibacter</taxon>
    </lineage>
</organism>
<name>W6M9Y8_9GAMM</name>
<evidence type="ECO:0000259" key="8">
    <source>
        <dbReference type="Pfam" id="PF17805"/>
    </source>
</evidence>
<evidence type="ECO:0000256" key="6">
    <source>
        <dbReference type="ARBA" id="ARBA00045291"/>
    </source>
</evidence>
<proteinExistence type="inferred from homology"/>
<dbReference type="Pfam" id="PF17805">
    <property type="entry name" value="AsnC_trans_reg2"/>
    <property type="match status" value="2"/>
</dbReference>
<evidence type="ECO:0000313" key="11">
    <source>
        <dbReference type="Proteomes" id="UP000035760"/>
    </source>
</evidence>
<feature type="domain" description="Siroheme decarboxylase AsnC-like ligand binding" evidence="8">
    <location>
        <begin position="62"/>
        <end position="137"/>
    </location>
</feature>
<comment type="caution">
    <text evidence="10">The sequence shown here is derived from an EMBL/GenBank/DDBJ whole genome shotgun (WGS) entry which is preliminary data.</text>
</comment>
<evidence type="ECO:0000259" key="9">
    <source>
        <dbReference type="Pfam" id="PF22451"/>
    </source>
</evidence>
<dbReference type="InterPro" id="IPR036388">
    <property type="entry name" value="WH-like_DNA-bd_sf"/>
</dbReference>
<dbReference type="OrthoDB" id="5568033at2"/>
<dbReference type="Proteomes" id="UP000035760">
    <property type="component" value="Unassembled WGS sequence"/>
</dbReference>
<dbReference type="InterPro" id="IPR053953">
    <property type="entry name" value="NirdL-like_HTH"/>
</dbReference>
<evidence type="ECO:0000256" key="7">
    <source>
        <dbReference type="ARBA" id="ARBA00048470"/>
    </source>
</evidence>
<evidence type="ECO:0000256" key="4">
    <source>
        <dbReference type="ARBA" id="ARBA00023465"/>
    </source>
</evidence>
<evidence type="ECO:0000256" key="5">
    <source>
        <dbReference type="ARBA" id="ARBA00023471"/>
    </source>
</evidence>
<dbReference type="Pfam" id="PF22451">
    <property type="entry name" value="NirdL-like_HTH"/>
    <property type="match status" value="2"/>
</dbReference>
<evidence type="ECO:0000256" key="2">
    <source>
        <dbReference type="ARBA" id="ARBA00023444"/>
    </source>
</evidence>
<comment type="pathway">
    <text evidence="2">Porphyrin-containing compound metabolism.</text>
</comment>
<dbReference type="EC" id="4.1.1.111" evidence="5"/>
<feature type="domain" description="Siroheme decarboxylase AsnC-like ligand binding" evidence="8">
    <location>
        <begin position="231"/>
        <end position="317"/>
    </location>
</feature>
<protein>
    <recommendedName>
        <fullName evidence="5">siroheme decarboxylase</fullName>
        <ecNumber evidence="5">4.1.1.111</ecNumber>
    </recommendedName>
</protein>
<dbReference type="PANTHER" id="PTHR43413">
    <property type="entry name" value="TRANSCRIPTIONAL REGULATOR, ASNC FAMILY"/>
    <property type="match status" value="1"/>
</dbReference>
<dbReference type="InterPro" id="IPR050684">
    <property type="entry name" value="HTH-Siroheme_Decarb"/>
</dbReference>
<dbReference type="GO" id="GO:0016829">
    <property type="term" value="F:lyase activity"/>
    <property type="evidence" value="ECO:0007669"/>
    <property type="project" value="UniProtKB-KW"/>
</dbReference>
<keyword evidence="1" id="KW-0456">Lyase</keyword>
<dbReference type="PANTHER" id="PTHR43413:SF1">
    <property type="entry name" value="SIROHEME DECARBOXYLASE NIRL SUBUNIT"/>
    <property type="match status" value="1"/>
</dbReference>
<reference evidence="10" key="2">
    <citation type="submission" date="2014-03" db="EMBL/GenBank/DDBJ databases">
        <title>Candidatus Competibacter-lineage genomes retrieved from metagenomes reveal functional metabolic diversity.</title>
        <authorList>
            <person name="McIlroy S.J."/>
            <person name="Albertsen M."/>
            <person name="Andresen E.K."/>
            <person name="Saunders A.M."/>
            <person name="Kristiansen R."/>
            <person name="Stokholm-Bjerregaard M."/>
            <person name="Nielsen K.L."/>
            <person name="Nielsen P.H."/>
        </authorList>
    </citation>
    <scope>NUCLEOTIDE SEQUENCE</scope>
    <source>
        <strain evidence="10">Run_A_D11</strain>
    </source>
</reference>
<dbReference type="STRING" id="1400863.BN873_980093"/>
<evidence type="ECO:0000313" key="10">
    <source>
        <dbReference type="EMBL" id="CDI04492.1"/>
    </source>
</evidence>
<dbReference type="Gene3D" id="3.30.70.3460">
    <property type="match status" value="2"/>
</dbReference>
<dbReference type="AlphaFoldDB" id="W6M9Y8"/>
<comment type="similarity">
    <text evidence="3">Belongs to the Ahb/Nir family.</text>
</comment>
<evidence type="ECO:0000256" key="3">
    <source>
        <dbReference type="ARBA" id="ARBA00023457"/>
    </source>
</evidence>
<feature type="domain" description="Siroheme decarboxylase NirL-like HTH" evidence="9">
    <location>
        <begin position="174"/>
        <end position="218"/>
    </location>
</feature>
<comment type="subunit">
    <text evidence="4">Probably forms a complex composed of NirD, NirL, NirG and NirH. All proteins are required for the total conversion of siroheme to didecarboxysiroheme.</text>
</comment>
<dbReference type="InterPro" id="IPR040523">
    <property type="entry name" value="AsnC_trans_reg2"/>
</dbReference>
<dbReference type="RefSeq" id="WP_048676724.1">
    <property type="nucleotide sequence ID" value="NZ_CBTJ020000111.1"/>
</dbReference>
<comment type="catalytic activity">
    <reaction evidence="7">
        <text>siroheme + 2 H(+) = 12,18-didecarboxysiroheme + 2 CO2</text>
        <dbReference type="Rhea" id="RHEA:19093"/>
        <dbReference type="ChEBI" id="CHEBI:15378"/>
        <dbReference type="ChEBI" id="CHEBI:16526"/>
        <dbReference type="ChEBI" id="CHEBI:60052"/>
        <dbReference type="ChEBI" id="CHEBI:140497"/>
        <dbReference type="EC" id="4.1.1.111"/>
    </reaction>
</comment>
<dbReference type="Gene3D" id="1.10.10.10">
    <property type="entry name" value="Winged helix-like DNA-binding domain superfamily/Winged helix DNA-binding domain"/>
    <property type="match status" value="1"/>
</dbReference>
<feature type="domain" description="Siroheme decarboxylase NirL-like HTH" evidence="9">
    <location>
        <begin position="7"/>
        <end position="50"/>
    </location>
</feature>
<comment type="function">
    <text evidence="6">Involved in heme d1 biosynthesis. Catalyzes the decarboxylation of siroheme into didecarboxysiroheme.</text>
</comment>
<evidence type="ECO:0000256" key="1">
    <source>
        <dbReference type="ARBA" id="ARBA00023239"/>
    </source>
</evidence>
<dbReference type="EMBL" id="CBTJ020000111">
    <property type="protein sequence ID" value="CDI04492.1"/>
    <property type="molecule type" value="Genomic_DNA"/>
</dbReference>
<reference evidence="10" key="1">
    <citation type="submission" date="2013-07" db="EMBL/GenBank/DDBJ databases">
        <authorList>
            <person name="McIlroy S."/>
        </authorList>
    </citation>
    <scope>NUCLEOTIDE SEQUENCE [LARGE SCALE GENOMIC DNA]</scope>
    <source>
        <strain evidence="10">Run_A_D11</strain>
    </source>
</reference>
<gene>
    <name evidence="10" type="ORF">BN873_980093</name>
</gene>